<keyword evidence="1" id="KW-0732">Signal</keyword>
<dbReference type="InterPro" id="IPR035923">
    <property type="entry name" value="TT1751-like_sf"/>
</dbReference>
<protein>
    <recommendedName>
        <fullName evidence="4">DUF302 domain-containing protein</fullName>
    </recommendedName>
</protein>
<dbReference type="SUPFAM" id="SSF103247">
    <property type="entry name" value="TT1751-like"/>
    <property type="match status" value="1"/>
</dbReference>
<evidence type="ECO:0000313" key="3">
    <source>
        <dbReference type="Proteomes" id="UP001626537"/>
    </source>
</evidence>
<dbReference type="EMBL" id="CP136864">
    <property type="protein sequence ID" value="WOJ92695.1"/>
    <property type="molecule type" value="Genomic_DNA"/>
</dbReference>
<organism evidence="2 3">
    <name type="scientific">Congregibacter variabilis</name>
    <dbReference type="NCBI Taxonomy" id="3081200"/>
    <lineage>
        <taxon>Bacteria</taxon>
        <taxon>Pseudomonadati</taxon>
        <taxon>Pseudomonadota</taxon>
        <taxon>Gammaproteobacteria</taxon>
        <taxon>Cellvibrionales</taxon>
        <taxon>Halieaceae</taxon>
        <taxon>Congregibacter</taxon>
    </lineage>
</organism>
<name>A0ABZ0I0L8_9GAMM</name>
<keyword evidence="3" id="KW-1185">Reference proteome</keyword>
<gene>
    <name evidence="2" type="ORF">R0135_12990</name>
</gene>
<reference evidence="2 3" key="1">
    <citation type="submission" date="2023-10" db="EMBL/GenBank/DDBJ databases">
        <title>Two novel species belonging to the OM43/NOR5 clade.</title>
        <authorList>
            <person name="Park M."/>
        </authorList>
    </citation>
    <scope>NUCLEOTIDE SEQUENCE [LARGE SCALE GENOMIC DNA]</scope>
    <source>
        <strain evidence="2 3">IMCC43200</strain>
    </source>
</reference>
<sequence length="170" mass="18745">MFTFTGFEFHRRCFGQALAVLLLCLLGAQAPAQTLPTPQVIGSSWVYSTPGIYHNVRADLVQAIEDEGLVISYTAHLASMLRRTANATGATTQVYDNAESLLFCSSELTYELTLHNPHNITLCPYSISIYSLKADPENVLLSIRAPELEQADYAAVHQLLEQIIAATLTW</sequence>
<evidence type="ECO:0000256" key="1">
    <source>
        <dbReference type="SAM" id="SignalP"/>
    </source>
</evidence>
<proteinExistence type="predicted"/>
<evidence type="ECO:0008006" key="4">
    <source>
        <dbReference type="Google" id="ProtNLM"/>
    </source>
</evidence>
<accession>A0ABZ0I0L8</accession>
<dbReference type="RefSeq" id="WP_407347294.1">
    <property type="nucleotide sequence ID" value="NZ_CP136864.1"/>
</dbReference>
<dbReference type="Proteomes" id="UP001626537">
    <property type="component" value="Chromosome"/>
</dbReference>
<evidence type="ECO:0000313" key="2">
    <source>
        <dbReference type="EMBL" id="WOJ92695.1"/>
    </source>
</evidence>
<feature type="signal peptide" evidence="1">
    <location>
        <begin position="1"/>
        <end position="32"/>
    </location>
</feature>
<dbReference type="Gene3D" id="3.30.310.70">
    <property type="entry name" value="TT1751-like domain"/>
    <property type="match status" value="1"/>
</dbReference>
<feature type="chain" id="PRO_5046881529" description="DUF302 domain-containing protein" evidence="1">
    <location>
        <begin position="33"/>
        <end position="170"/>
    </location>
</feature>